<evidence type="ECO:0000256" key="1">
    <source>
        <dbReference type="ARBA" id="ARBA00023002"/>
    </source>
</evidence>
<dbReference type="GO" id="GO:0016491">
    <property type="term" value="F:oxidoreductase activity"/>
    <property type="evidence" value="ECO:0007669"/>
    <property type="project" value="UniProtKB-KW"/>
</dbReference>
<organism evidence="5 8">
    <name type="scientific">Didymodactylos carnosus</name>
    <dbReference type="NCBI Taxonomy" id="1234261"/>
    <lineage>
        <taxon>Eukaryota</taxon>
        <taxon>Metazoa</taxon>
        <taxon>Spiralia</taxon>
        <taxon>Gnathifera</taxon>
        <taxon>Rotifera</taxon>
        <taxon>Eurotatoria</taxon>
        <taxon>Bdelloidea</taxon>
        <taxon>Philodinida</taxon>
        <taxon>Philodinidae</taxon>
        <taxon>Didymodactylos</taxon>
    </lineage>
</organism>
<dbReference type="OrthoDB" id="48988at2759"/>
<name>A0A815KIT4_9BILA</name>
<evidence type="ECO:0000256" key="2">
    <source>
        <dbReference type="ARBA" id="ARBA00038157"/>
    </source>
</evidence>
<dbReference type="EMBL" id="CAJOBC010082541">
    <property type="protein sequence ID" value="CAF4287982.1"/>
    <property type="molecule type" value="Genomic_DNA"/>
</dbReference>
<evidence type="ECO:0000313" key="4">
    <source>
        <dbReference type="EMBL" id="CAF0892523.1"/>
    </source>
</evidence>
<dbReference type="Proteomes" id="UP000681722">
    <property type="component" value="Unassembled WGS sequence"/>
</dbReference>
<proteinExistence type="inferred from homology"/>
<keyword evidence="8" id="KW-1185">Reference proteome</keyword>
<evidence type="ECO:0000313" key="5">
    <source>
        <dbReference type="EMBL" id="CAF1393736.1"/>
    </source>
</evidence>
<dbReference type="InterPro" id="IPR036812">
    <property type="entry name" value="NAD(P)_OxRdtase_dom_sf"/>
</dbReference>
<protein>
    <recommendedName>
        <fullName evidence="3">NADP-dependent oxidoreductase domain-containing protein</fullName>
    </recommendedName>
</protein>
<gene>
    <name evidence="5" type="ORF">GPM918_LOCUS32923</name>
    <name evidence="4" type="ORF">OVA965_LOCUS9201</name>
    <name evidence="7" type="ORF">SRO942_LOCUS33593</name>
    <name evidence="6" type="ORF">TMI583_LOCUS9197</name>
</gene>
<comment type="similarity">
    <text evidence="2">Belongs to the aldo/keto reductase family. Aldo/keto reductase 2 subfamily.</text>
</comment>
<evidence type="ECO:0000313" key="7">
    <source>
        <dbReference type="EMBL" id="CAF4287982.1"/>
    </source>
</evidence>
<dbReference type="EMBL" id="CAJNOQ010017133">
    <property type="protein sequence ID" value="CAF1393736.1"/>
    <property type="molecule type" value="Genomic_DNA"/>
</dbReference>
<accession>A0A815KIT4</accession>
<dbReference type="Gene3D" id="3.20.20.100">
    <property type="entry name" value="NADP-dependent oxidoreductase domain"/>
    <property type="match status" value="1"/>
</dbReference>
<dbReference type="InterPro" id="IPR050523">
    <property type="entry name" value="AKR_Detox_Biosynth"/>
</dbReference>
<reference evidence="5" key="1">
    <citation type="submission" date="2021-02" db="EMBL/GenBank/DDBJ databases">
        <authorList>
            <person name="Nowell W R."/>
        </authorList>
    </citation>
    <scope>NUCLEOTIDE SEQUENCE</scope>
</reference>
<dbReference type="Proteomes" id="UP000682733">
    <property type="component" value="Unassembled WGS sequence"/>
</dbReference>
<dbReference type="Pfam" id="PF00248">
    <property type="entry name" value="Aldo_ket_red"/>
    <property type="match status" value="1"/>
</dbReference>
<evidence type="ECO:0000313" key="6">
    <source>
        <dbReference type="EMBL" id="CAF3674512.1"/>
    </source>
</evidence>
<keyword evidence="1" id="KW-0560">Oxidoreductase</keyword>
<dbReference type="InterPro" id="IPR023210">
    <property type="entry name" value="NADP_OxRdtase_dom"/>
</dbReference>
<dbReference type="Proteomes" id="UP000677228">
    <property type="component" value="Unassembled WGS sequence"/>
</dbReference>
<comment type="caution">
    <text evidence="5">The sequence shown here is derived from an EMBL/GenBank/DDBJ whole genome shotgun (WGS) entry which is preliminary data.</text>
</comment>
<dbReference type="EMBL" id="CAJNOK010003216">
    <property type="protein sequence ID" value="CAF0892523.1"/>
    <property type="molecule type" value="Genomic_DNA"/>
</dbReference>
<sequence length="187" mass="21199">MQYQKVGNTDIEVSRVILGCRNSGGIGSVPSLSGEGENEEQVHGILNAAVHLGITTFDTADGYGDGRSETYIGNWLRNYQKKEYQKKIDGTLECLGIKQLDMYLSHERNDETPLEETLSCFNELQKSEKVCAYGVSNINCKQLEKSISICDDLDLSRYEWVQNSMSLLNLQKQKKRLSNNRSNYWTL</sequence>
<dbReference type="Proteomes" id="UP000663829">
    <property type="component" value="Unassembled WGS sequence"/>
</dbReference>
<dbReference type="PANTHER" id="PTHR43364">
    <property type="entry name" value="NADH-SPECIFIC METHYLGLYOXAL REDUCTASE-RELATED"/>
    <property type="match status" value="1"/>
</dbReference>
<dbReference type="EMBL" id="CAJOBA010003217">
    <property type="protein sequence ID" value="CAF3674512.1"/>
    <property type="molecule type" value="Genomic_DNA"/>
</dbReference>
<feature type="domain" description="NADP-dependent oxidoreductase" evidence="3">
    <location>
        <begin position="78"/>
        <end position="173"/>
    </location>
</feature>
<dbReference type="CDD" id="cd06660">
    <property type="entry name" value="AKR_SF"/>
    <property type="match status" value="1"/>
</dbReference>
<dbReference type="AlphaFoldDB" id="A0A815KIT4"/>
<dbReference type="PANTHER" id="PTHR43364:SF4">
    <property type="entry name" value="NAD(P)-LINKED OXIDOREDUCTASE SUPERFAMILY PROTEIN"/>
    <property type="match status" value="1"/>
</dbReference>
<evidence type="ECO:0000313" key="8">
    <source>
        <dbReference type="Proteomes" id="UP000663829"/>
    </source>
</evidence>
<dbReference type="SUPFAM" id="SSF51430">
    <property type="entry name" value="NAD(P)-linked oxidoreductase"/>
    <property type="match status" value="1"/>
</dbReference>
<evidence type="ECO:0000259" key="3">
    <source>
        <dbReference type="Pfam" id="PF00248"/>
    </source>
</evidence>